<accession>A0AC61MR79</accession>
<reference evidence="1 2" key="1">
    <citation type="journal article" date="2022" name="Int. J. Syst. Evol. Microbiol.">
        <title>Miniphocaeibacter halophilus sp. nov., an ammonium-tolerant acetate-producing bacterium isolated from a biogas system.</title>
        <authorList>
            <person name="Schnurer A."/>
            <person name="Singh A."/>
            <person name="Bi S."/>
            <person name="Qiao W."/>
            <person name="Westerholm M."/>
        </authorList>
    </citation>
    <scope>NUCLEOTIDE SEQUENCE [LARGE SCALE GENOMIC DNA]</scope>
    <source>
        <strain evidence="1 2">AMB_01</strain>
    </source>
</reference>
<protein>
    <submittedName>
        <fullName evidence="1">Uncharacterized protein</fullName>
    </submittedName>
</protein>
<evidence type="ECO:0000313" key="2">
    <source>
        <dbReference type="Proteomes" id="UP000595814"/>
    </source>
</evidence>
<dbReference type="EMBL" id="CP066744">
    <property type="protein sequence ID" value="QQK08050.1"/>
    <property type="molecule type" value="Genomic_DNA"/>
</dbReference>
<proteinExistence type="predicted"/>
<keyword evidence="2" id="KW-1185">Reference proteome</keyword>
<organism evidence="1 2">
    <name type="scientific">Miniphocaeibacter halophilus</name>
    <dbReference type="NCBI Taxonomy" id="2931922"/>
    <lineage>
        <taxon>Bacteria</taxon>
        <taxon>Bacillati</taxon>
        <taxon>Bacillota</taxon>
        <taxon>Tissierellia</taxon>
        <taxon>Tissierellales</taxon>
        <taxon>Peptoniphilaceae</taxon>
        <taxon>Miniphocaeibacter</taxon>
    </lineage>
</organism>
<name>A0AC61MR79_9FIRM</name>
<evidence type="ECO:0000313" key="1">
    <source>
        <dbReference type="EMBL" id="QQK08050.1"/>
    </source>
</evidence>
<sequence>MKFHIFNTNREQLLKELKSRNIKLNKYAEILLSRDEFNRIDEMKLNIIETSLNELNIKEPTNLKAVYMEAKQKGLGLLPLVVAPFIRLGYKDQNSSLNNVLSGQKKSPDGAINIATPILSQDDYYPKGFYIRKVENDLWLRGYICDDMHLFQLEDRFIFAVK</sequence>
<dbReference type="Proteomes" id="UP000595814">
    <property type="component" value="Chromosome"/>
</dbReference>
<gene>
    <name evidence="1" type="ORF">JFY71_00495</name>
</gene>